<comment type="caution">
    <text evidence="1">The sequence shown here is derived from an EMBL/GenBank/DDBJ whole genome shotgun (WGS) entry which is preliminary data.</text>
</comment>
<evidence type="ECO:0000313" key="2">
    <source>
        <dbReference type="Proteomes" id="UP000433101"/>
    </source>
</evidence>
<reference evidence="1 2" key="1">
    <citation type="submission" date="2019-12" db="EMBL/GenBank/DDBJ databases">
        <authorList>
            <person name="Li M."/>
        </authorList>
    </citation>
    <scope>NUCLEOTIDE SEQUENCE [LARGE SCALE GENOMIC DNA]</scope>
    <source>
        <strain evidence="1 2">GBMRC 2046</strain>
    </source>
</reference>
<evidence type="ECO:0000313" key="1">
    <source>
        <dbReference type="EMBL" id="MXN66988.1"/>
    </source>
</evidence>
<dbReference type="EMBL" id="WUMV01000009">
    <property type="protein sequence ID" value="MXN66988.1"/>
    <property type="molecule type" value="Genomic_DNA"/>
</dbReference>
<dbReference type="Pfam" id="PF08734">
    <property type="entry name" value="GYD"/>
    <property type="match status" value="1"/>
</dbReference>
<sequence>MALYLYQGAYTSESWAAQLADPQNRVETVGRAVCESVGGRLVGGWLSFGEFDIVLIMDVPDNVSIAAIGMAVGAGGAMKSSKTTVLMSGDDGVAALRKASSVTYKPKK</sequence>
<dbReference type="AlphaFoldDB" id="A0A7X3S9K5"/>
<organism evidence="1 2">
    <name type="scientific">Stappia sediminis</name>
    <dbReference type="NCBI Taxonomy" id="2692190"/>
    <lineage>
        <taxon>Bacteria</taxon>
        <taxon>Pseudomonadati</taxon>
        <taxon>Pseudomonadota</taxon>
        <taxon>Alphaproteobacteria</taxon>
        <taxon>Hyphomicrobiales</taxon>
        <taxon>Stappiaceae</taxon>
        <taxon>Stappia</taxon>
    </lineage>
</organism>
<keyword evidence="2" id="KW-1185">Reference proteome</keyword>
<dbReference type="InterPro" id="IPR014845">
    <property type="entry name" value="GYD/TTHA1554"/>
</dbReference>
<name>A0A7X3S9K5_9HYPH</name>
<accession>A0A7X3S9K5</accession>
<protein>
    <submittedName>
        <fullName evidence="1">GYD domain-containing protein</fullName>
    </submittedName>
</protein>
<dbReference type="RefSeq" id="WP_160777233.1">
    <property type="nucleotide sequence ID" value="NZ_WUMV01000009.1"/>
</dbReference>
<dbReference type="Proteomes" id="UP000433101">
    <property type="component" value="Unassembled WGS sequence"/>
</dbReference>
<gene>
    <name evidence="1" type="ORF">GR183_18910</name>
</gene>
<proteinExistence type="predicted"/>